<feature type="site" description="Contributes to redox potential value" evidence="8">
    <location>
        <position position="47"/>
    </location>
</feature>
<evidence type="ECO:0000256" key="6">
    <source>
        <dbReference type="NCBIfam" id="TIGR01068"/>
    </source>
</evidence>
<sequence>MITNYTDVLKGDVVMSGQIAHFNDDNFDSEITEGLTLVDFYADWCGPCRMMEPIIEELAAEFSGTAKIGKLDIEASQKTTSVYNVTSIPTMILFKDGNEVKRIVGVKDKDSLKEMISAEMSI</sequence>
<organism evidence="11">
    <name type="scientific">Waddlia chondrophila 2032/99</name>
    <dbReference type="NCBI Taxonomy" id="765953"/>
    <lineage>
        <taxon>Bacteria</taxon>
        <taxon>Pseudomonadati</taxon>
        <taxon>Chlamydiota</taxon>
        <taxon>Chlamydiia</taxon>
        <taxon>Parachlamydiales</taxon>
        <taxon>Waddliaceae</taxon>
        <taxon>Waddlia</taxon>
    </lineage>
</organism>
<dbReference type="InterPro" id="IPR005746">
    <property type="entry name" value="Thioredoxin"/>
</dbReference>
<evidence type="ECO:0000256" key="7">
    <source>
        <dbReference type="PIRNR" id="PIRNR000077"/>
    </source>
</evidence>
<dbReference type="PANTHER" id="PTHR45663:SF11">
    <property type="entry name" value="GEO12009P1"/>
    <property type="match status" value="1"/>
</dbReference>
<keyword evidence="5 9" id="KW-0676">Redox-active center</keyword>
<dbReference type="InterPro" id="IPR036249">
    <property type="entry name" value="Thioredoxin-like_sf"/>
</dbReference>
<dbReference type="Gene3D" id="3.40.30.10">
    <property type="entry name" value="Glutaredoxin"/>
    <property type="match status" value="1"/>
</dbReference>
<dbReference type="EMBL" id="FR872635">
    <property type="protein sequence ID" value="CCB90716.1"/>
    <property type="molecule type" value="Genomic_DNA"/>
</dbReference>
<evidence type="ECO:0000313" key="11">
    <source>
        <dbReference type="EMBL" id="CCB90716.1"/>
    </source>
</evidence>
<dbReference type="PROSITE" id="PS00194">
    <property type="entry name" value="THIOREDOXIN_1"/>
    <property type="match status" value="1"/>
</dbReference>
<keyword evidence="4 9" id="KW-1015">Disulfide bond</keyword>
<evidence type="ECO:0000259" key="10">
    <source>
        <dbReference type="PROSITE" id="PS51352"/>
    </source>
</evidence>
<evidence type="ECO:0000256" key="3">
    <source>
        <dbReference type="ARBA" id="ARBA00022982"/>
    </source>
</evidence>
<reference evidence="11" key="1">
    <citation type="submission" date="2011-05" db="EMBL/GenBank/DDBJ databases">
        <title>Unity in variety -- the pan-genome of the Chlamydiae.</title>
        <authorList>
            <person name="Collingro A."/>
            <person name="Tischler P."/>
            <person name="Weinmaier T."/>
            <person name="Penz T."/>
            <person name="Heinz E."/>
            <person name="Brunham R.C."/>
            <person name="Read T.D."/>
            <person name="Bavoil P.M."/>
            <person name="Sachse K."/>
            <person name="Kahane S."/>
            <person name="Friedman M.G."/>
            <person name="Rattei T."/>
            <person name="Myers G.S.A."/>
            <person name="Horn M."/>
        </authorList>
    </citation>
    <scope>NUCLEOTIDE SEQUENCE</scope>
    <source>
        <strain evidence="11">2032/99</strain>
    </source>
</reference>
<feature type="active site" description="Nucleophile" evidence="8">
    <location>
        <position position="45"/>
    </location>
</feature>
<dbReference type="InterPro" id="IPR017937">
    <property type="entry name" value="Thioredoxin_CS"/>
</dbReference>
<feature type="site" description="Contributes to redox potential value" evidence="8">
    <location>
        <position position="46"/>
    </location>
</feature>
<dbReference type="Pfam" id="PF00085">
    <property type="entry name" value="Thioredoxin"/>
    <property type="match status" value="1"/>
</dbReference>
<dbReference type="SUPFAM" id="SSF52833">
    <property type="entry name" value="Thioredoxin-like"/>
    <property type="match status" value="1"/>
</dbReference>
<keyword evidence="3" id="KW-0249">Electron transport</keyword>
<dbReference type="AlphaFoldDB" id="F8LB52"/>
<dbReference type="PRINTS" id="PR00421">
    <property type="entry name" value="THIOREDOXIN"/>
</dbReference>
<dbReference type="GO" id="GO:0005737">
    <property type="term" value="C:cytoplasm"/>
    <property type="evidence" value="ECO:0007669"/>
    <property type="project" value="TreeGrafter"/>
</dbReference>
<name>F8LB52_9BACT</name>
<evidence type="ECO:0000256" key="8">
    <source>
        <dbReference type="PIRSR" id="PIRSR000077-1"/>
    </source>
</evidence>
<evidence type="ECO:0000256" key="4">
    <source>
        <dbReference type="ARBA" id="ARBA00023157"/>
    </source>
</evidence>
<dbReference type="NCBIfam" id="TIGR01068">
    <property type="entry name" value="thioredoxin"/>
    <property type="match status" value="1"/>
</dbReference>
<feature type="disulfide bond" description="Redox-active" evidence="9">
    <location>
        <begin position="45"/>
        <end position="48"/>
    </location>
</feature>
<evidence type="ECO:0000256" key="9">
    <source>
        <dbReference type="PIRSR" id="PIRSR000077-4"/>
    </source>
</evidence>
<dbReference type="InterPro" id="IPR013766">
    <property type="entry name" value="Thioredoxin_domain"/>
</dbReference>
<feature type="active site" description="Nucleophile" evidence="8">
    <location>
        <position position="48"/>
    </location>
</feature>
<dbReference type="CDD" id="cd02947">
    <property type="entry name" value="TRX_family"/>
    <property type="match status" value="1"/>
</dbReference>
<gene>
    <name evidence="11" type="primary">trxA</name>
    <name evidence="11" type="ORF">WCH_CF14200</name>
</gene>
<feature type="domain" description="Thioredoxin" evidence="10">
    <location>
        <begin position="1"/>
        <end position="121"/>
    </location>
</feature>
<dbReference type="PANTHER" id="PTHR45663">
    <property type="entry name" value="GEO12009P1"/>
    <property type="match status" value="1"/>
</dbReference>
<evidence type="ECO:0000256" key="2">
    <source>
        <dbReference type="ARBA" id="ARBA00022448"/>
    </source>
</evidence>
<dbReference type="GO" id="GO:0015035">
    <property type="term" value="F:protein-disulfide reductase activity"/>
    <property type="evidence" value="ECO:0007669"/>
    <property type="project" value="UniProtKB-UniRule"/>
</dbReference>
<proteinExistence type="inferred from homology"/>
<protein>
    <recommendedName>
        <fullName evidence="6 7">Thioredoxin</fullName>
    </recommendedName>
</protein>
<accession>F8LB52</accession>
<feature type="site" description="Deprotonates C-terminal active site Cys" evidence="8">
    <location>
        <position position="39"/>
    </location>
</feature>
<evidence type="ECO:0000256" key="1">
    <source>
        <dbReference type="ARBA" id="ARBA00008987"/>
    </source>
</evidence>
<comment type="similarity">
    <text evidence="1 7">Belongs to the thioredoxin family.</text>
</comment>
<evidence type="ECO:0000256" key="5">
    <source>
        <dbReference type="ARBA" id="ARBA00023284"/>
    </source>
</evidence>
<dbReference type="PIRSF" id="PIRSF000077">
    <property type="entry name" value="Thioredoxin"/>
    <property type="match status" value="1"/>
</dbReference>
<dbReference type="PROSITE" id="PS51352">
    <property type="entry name" value="THIOREDOXIN_2"/>
    <property type="match status" value="1"/>
</dbReference>
<dbReference type="FunFam" id="3.40.30.10:FF:000001">
    <property type="entry name" value="Thioredoxin"/>
    <property type="match status" value="1"/>
</dbReference>
<keyword evidence="2" id="KW-0813">Transport</keyword>